<dbReference type="OrthoDB" id="9790732at2"/>
<evidence type="ECO:0000259" key="2">
    <source>
        <dbReference type="PROSITE" id="PS50883"/>
    </source>
</evidence>
<feature type="transmembrane region" description="Helical" evidence="1">
    <location>
        <begin position="12"/>
        <end position="32"/>
    </location>
</feature>
<dbReference type="InterPro" id="IPR021796">
    <property type="entry name" value="Tll0287-like_dom"/>
</dbReference>
<reference evidence="4 5" key="1">
    <citation type="submission" date="2016-10" db="EMBL/GenBank/DDBJ databases">
        <authorList>
            <person name="de Groot N.N."/>
        </authorList>
    </citation>
    <scope>NUCLEOTIDE SEQUENCE [LARGE SCALE GENOMIC DNA]</scope>
    <source>
        <strain evidence="4 5">EP1-55-1</strain>
    </source>
</reference>
<dbReference type="Pfam" id="PF11845">
    <property type="entry name" value="Tll0287-like"/>
    <property type="match status" value="1"/>
</dbReference>
<dbReference type="CDD" id="cd01948">
    <property type="entry name" value="EAL"/>
    <property type="match status" value="1"/>
</dbReference>
<dbReference type="InterPro" id="IPR050706">
    <property type="entry name" value="Cyclic-di-GMP_PDE-like"/>
</dbReference>
<evidence type="ECO:0000259" key="3">
    <source>
        <dbReference type="PROSITE" id="PS50887"/>
    </source>
</evidence>
<keyword evidence="5" id="KW-1185">Reference proteome</keyword>
<dbReference type="Pfam" id="PF00990">
    <property type="entry name" value="GGDEF"/>
    <property type="match status" value="1"/>
</dbReference>
<dbReference type="InterPro" id="IPR035919">
    <property type="entry name" value="EAL_sf"/>
</dbReference>
<dbReference type="SUPFAM" id="SSF55073">
    <property type="entry name" value="Nucleotide cyclase"/>
    <property type="match status" value="1"/>
</dbReference>
<dbReference type="Gene3D" id="3.20.20.450">
    <property type="entry name" value="EAL domain"/>
    <property type="match status" value="1"/>
</dbReference>
<name>A0A1I5RVC4_9BACT</name>
<keyword evidence="1" id="KW-0472">Membrane</keyword>
<dbReference type="STRING" id="223786.SAMN05216234_1292"/>
<evidence type="ECO:0000313" key="4">
    <source>
        <dbReference type="EMBL" id="SFP62475.1"/>
    </source>
</evidence>
<dbReference type="InterPro" id="IPR000160">
    <property type="entry name" value="GGDEF_dom"/>
</dbReference>
<dbReference type="RefSeq" id="WP_092913129.1">
    <property type="nucleotide sequence ID" value="NZ_FOXB01000029.1"/>
</dbReference>
<dbReference type="Gene3D" id="3.30.70.270">
    <property type="match status" value="1"/>
</dbReference>
<evidence type="ECO:0000256" key="1">
    <source>
        <dbReference type="SAM" id="Phobius"/>
    </source>
</evidence>
<evidence type="ECO:0000313" key="5">
    <source>
        <dbReference type="Proteomes" id="UP000199227"/>
    </source>
</evidence>
<dbReference type="Pfam" id="PF00563">
    <property type="entry name" value="EAL"/>
    <property type="match status" value="1"/>
</dbReference>
<sequence>MKLKKIKNEMVAIFIVSGIGFIIVLILSYIAINKLIMDQEIQKARLVAHTLFYTREYLSKVSLYVKLTNNKIHPFSLTPAYSVNQIALIIKKKENFIIRQVSDKYRNKLNKPDRSELEAIEYFKKNPNAKELFKFYENSQHNKKELQYFYPLKITKKCLKCHGPVEKIPPQLYKKIVDIYGNSAFNYKIGDIRGVISVKIPLQKAQSTVTELFIKIISFLMLIYFIGVYLFLKINRNILKDIEKINSHFEKYFSNRIFKLLKSKLHYQEFENMKLILNKSVKSIKEYQKETYFRFYYNHLTNLPNRKKLIKTLEIDSSSCIILIDIDQFKEINFYYGEEIADKLVVEMAKRLNKDRLFHIKVDEFAILKECITKDEIYEYTVKLLKKIEEPYIIDNNEIYIKTRAGISYSKKTFISAITALDATKILNKDIVFCSEAHSIREKYKDHLVWLKKIKSALDEGRIIPYFQPIVDRDGNIVKYEALVRLIDEDKKVITPYFFLDTAKKSRLYFEITKTVIIKTFKRFKDENYELSINLSIKDLADKGMREFILKQVREFSDKNRINFEIVEDEDIKDLVEANEFLKELKKEGCKISIDDFGSGYANFDYLLNLNADIIKIDGSLIKNILNDKNSEIIVNTIITFAKKANRKIVAEFVENEEIFNKLKSMGIDYFQGYYFSAPLNKL</sequence>
<dbReference type="PROSITE" id="PS50883">
    <property type="entry name" value="EAL"/>
    <property type="match status" value="1"/>
</dbReference>
<proteinExistence type="predicted"/>
<feature type="domain" description="GGDEF" evidence="3">
    <location>
        <begin position="317"/>
        <end position="443"/>
    </location>
</feature>
<dbReference type="EMBL" id="FOXB01000029">
    <property type="protein sequence ID" value="SFP62475.1"/>
    <property type="molecule type" value="Genomic_DNA"/>
</dbReference>
<dbReference type="SMART" id="SM00052">
    <property type="entry name" value="EAL"/>
    <property type="match status" value="1"/>
</dbReference>
<dbReference type="InterPro" id="IPR001633">
    <property type="entry name" value="EAL_dom"/>
</dbReference>
<dbReference type="GO" id="GO:0071111">
    <property type="term" value="F:cyclic-guanylate-specific phosphodiesterase activity"/>
    <property type="evidence" value="ECO:0007669"/>
    <property type="project" value="InterPro"/>
</dbReference>
<gene>
    <name evidence="4" type="ORF">SAMN05216234_1292</name>
</gene>
<dbReference type="Proteomes" id="UP000199227">
    <property type="component" value="Unassembled WGS sequence"/>
</dbReference>
<dbReference type="CDD" id="cd01949">
    <property type="entry name" value="GGDEF"/>
    <property type="match status" value="1"/>
</dbReference>
<protein>
    <submittedName>
        <fullName evidence="4">EAL domain, c-di-GMP-specific phosphodiesterase class I (Or its enzymatically inactive variant)</fullName>
    </submittedName>
</protein>
<feature type="domain" description="EAL" evidence="2">
    <location>
        <begin position="447"/>
        <end position="683"/>
    </location>
</feature>
<dbReference type="InterPro" id="IPR029787">
    <property type="entry name" value="Nucleotide_cyclase"/>
</dbReference>
<feature type="transmembrane region" description="Helical" evidence="1">
    <location>
        <begin position="212"/>
        <end position="232"/>
    </location>
</feature>
<accession>A0A1I5RVC4</accession>
<dbReference type="SUPFAM" id="SSF141868">
    <property type="entry name" value="EAL domain-like"/>
    <property type="match status" value="1"/>
</dbReference>
<keyword evidence="1" id="KW-1133">Transmembrane helix</keyword>
<dbReference type="PANTHER" id="PTHR33121:SF71">
    <property type="entry name" value="OXYGEN SENSOR PROTEIN DOSP"/>
    <property type="match status" value="1"/>
</dbReference>
<keyword evidence="1" id="KW-0812">Transmembrane</keyword>
<dbReference type="SMART" id="SM00267">
    <property type="entry name" value="GGDEF"/>
    <property type="match status" value="1"/>
</dbReference>
<dbReference type="InterPro" id="IPR043128">
    <property type="entry name" value="Rev_trsase/Diguanyl_cyclase"/>
</dbReference>
<dbReference type="AlphaFoldDB" id="A0A1I5RVC4"/>
<organism evidence="4 5">
    <name type="scientific">Hydrogenimonas thermophila</name>
    <dbReference type="NCBI Taxonomy" id="223786"/>
    <lineage>
        <taxon>Bacteria</taxon>
        <taxon>Pseudomonadati</taxon>
        <taxon>Campylobacterota</taxon>
        <taxon>Epsilonproteobacteria</taxon>
        <taxon>Campylobacterales</taxon>
        <taxon>Hydrogenimonadaceae</taxon>
        <taxon>Hydrogenimonas</taxon>
    </lineage>
</organism>
<dbReference type="PANTHER" id="PTHR33121">
    <property type="entry name" value="CYCLIC DI-GMP PHOSPHODIESTERASE PDEF"/>
    <property type="match status" value="1"/>
</dbReference>
<dbReference type="PROSITE" id="PS50887">
    <property type="entry name" value="GGDEF"/>
    <property type="match status" value="1"/>
</dbReference>